<feature type="non-terminal residue" evidence="3">
    <location>
        <position position="35"/>
    </location>
</feature>
<reference evidence="3 4" key="1">
    <citation type="submission" date="2019-11" db="EMBL/GenBank/DDBJ databases">
        <title>Draft Genome Sequence of Plant Growth-Promoting Rhizosphere-Associated Bacteria.</title>
        <authorList>
            <person name="Vasilyev I.Y."/>
            <person name="Radchenko V."/>
            <person name="Ilnitskaya E.V."/>
        </authorList>
    </citation>
    <scope>NUCLEOTIDE SEQUENCE [LARGE SCALE GENOMIC DNA]</scope>
    <source>
        <strain evidence="3 4">VRA_1sq_f</strain>
    </source>
</reference>
<evidence type="ECO:0000313" key="4">
    <source>
        <dbReference type="Proteomes" id="UP000437575"/>
    </source>
</evidence>
<keyword evidence="1 3" id="KW-0489">Methyltransferase</keyword>
<dbReference type="Proteomes" id="UP000437575">
    <property type="component" value="Unassembled WGS sequence"/>
</dbReference>
<feature type="domain" description="RlmL ferredoxin-like" evidence="2">
    <location>
        <begin position="4"/>
        <end position="35"/>
    </location>
</feature>
<evidence type="ECO:0000313" key="3">
    <source>
        <dbReference type="EMBL" id="MSE05795.1"/>
    </source>
</evidence>
<accession>A0A6A8LNV8</accession>
<comment type="caution">
    <text evidence="3">The sequence shown here is derived from an EMBL/GenBank/DDBJ whole genome shotgun (WGS) entry which is preliminary data.</text>
</comment>
<sequence length="35" mass="3789">MNFKLIATCAAGIESIVGNELKHLGYKVNVENGRV</sequence>
<name>A0A6A8LNV8_9LACO</name>
<proteinExistence type="predicted"/>
<dbReference type="Pfam" id="PF22020">
    <property type="entry name" value="RlmL_1st"/>
    <property type="match status" value="1"/>
</dbReference>
<dbReference type="InterPro" id="IPR054170">
    <property type="entry name" value="RlmL_1st"/>
</dbReference>
<evidence type="ECO:0000259" key="2">
    <source>
        <dbReference type="Pfam" id="PF22020"/>
    </source>
</evidence>
<dbReference type="GO" id="GO:0032259">
    <property type="term" value="P:methylation"/>
    <property type="evidence" value="ECO:0007669"/>
    <property type="project" value="UniProtKB-KW"/>
</dbReference>
<dbReference type="AlphaFoldDB" id="A0A6A8LNV8"/>
<dbReference type="EMBL" id="WKKZ01000410">
    <property type="protein sequence ID" value="MSE05795.1"/>
    <property type="molecule type" value="Genomic_DNA"/>
</dbReference>
<dbReference type="Gene3D" id="3.30.2130.30">
    <property type="match status" value="1"/>
</dbReference>
<protein>
    <submittedName>
        <fullName evidence="3">Methyltransferase</fullName>
    </submittedName>
</protein>
<organism evidence="3 4">
    <name type="scientific">Ligilactobacillus salivarius</name>
    <dbReference type="NCBI Taxonomy" id="1624"/>
    <lineage>
        <taxon>Bacteria</taxon>
        <taxon>Bacillati</taxon>
        <taxon>Bacillota</taxon>
        <taxon>Bacilli</taxon>
        <taxon>Lactobacillales</taxon>
        <taxon>Lactobacillaceae</taxon>
        <taxon>Ligilactobacillus</taxon>
    </lineage>
</organism>
<evidence type="ECO:0000256" key="1">
    <source>
        <dbReference type="ARBA" id="ARBA00022603"/>
    </source>
</evidence>
<dbReference type="GO" id="GO:0008168">
    <property type="term" value="F:methyltransferase activity"/>
    <property type="evidence" value="ECO:0007669"/>
    <property type="project" value="UniProtKB-KW"/>
</dbReference>
<keyword evidence="3" id="KW-0808">Transferase</keyword>
<gene>
    <name evidence="3" type="ORF">GKC34_08265</name>
</gene>